<sequence length="32" mass="3625">MRQRLKALMAVPSSPKREMGHRLRKALTPAPP</sequence>
<evidence type="ECO:0000313" key="2">
    <source>
        <dbReference type="EMBL" id="MPD00126.1"/>
    </source>
</evidence>
<evidence type="ECO:0000256" key="1">
    <source>
        <dbReference type="SAM" id="MobiDB-lite"/>
    </source>
</evidence>
<feature type="region of interest" description="Disordered" evidence="1">
    <location>
        <begin position="1"/>
        <end position="32"/>
    </location>
</feature>
<proteinExistence type="predicted"/>
<comment type="caution">
    <text evidence="2">The sequence shown here is derived from an EMBL/GenBank/DDBJ whole genome shotgun (WGS) entry which is preliminary data.</text>
</comment>
<organism evidence="2 3">
    <name type="scientific">Portunus trituberculatus</name>
    <name type="common">Swimming crab</name>
    <name type="synonym">Neptunus trituberculatus</name>
    <dbReference type="NCBI Taxonomy" id="210409"/>
    <lineage>
        <taxon>Eukaryota</taxon>
        <taxon>Metazoa</taxon>
        <taxon>Ecdysozoa</taxon>
        <taxon>Arthropoda</taxon>
        <taxon>Crustacea</taxon>
        <taxon>Multicrustacea</taxon>
        <taxon>Malacostraca</taxon>
        <taxon>Eumalacostraca</taxon>
        <taxon>Eucarida</taxon>
        <taxon>Decapoda</taxon>
        <taxon>Pleocyemata</taxon>
        <taxon>Brachyura</taxon>
        <taxon>Eubrachyura</taxon>
        <taxon>Portunoidea</taxon>
        <taxon>Portunidae</taxon>
        <taxon>Portuninae</taxon>
        <taxon>Portunus</taxon>
    </lineage>
</organism>
<keyword evidence="3" id="KW-1185">Reference proteome</keyword>
<dbReference type="AlphaFoldDB" id="A0A5B7JZR7"/>
<gene>
    <name evidence="2" type="ORF">E2C01_095578</name>
</gene>
<reference evidence="2 3" key="1">
    <citation type="submission" date="2019-05" db="EMBL/GenBank/DDBJ databases">
        <title>Another draft genome of Portunus trituberculatus and its Hox gene families provides insights of decapod evolution.</title>
        <authorList>
            <person name="Jeong J.-H."/>
            <person name="Song I."/>
            <person name="Kim S."/>
            <person name="Choi T."/>
            <person name="Kim D."/>
            <person name="Ryu S."/>
            <person name="Kim W."/>
        </authorList>
    </citation>
    <scope>NUCLEOTIDE SEQUENCE [LARGE SCALE GENOMIC DNA]</scope>
    <source>
        <tissue evidence="2">Muscle</tissue>
    </source>
</reference>
<protein>
    <submittedName>
        <fullName evidence="2">Uncharacterized protein</fullName>
    </submittedName>
</protein>
<accession>A0A5B7JZR7</accession>
<dbReference type="EMBL" id="VSRR010121478">
    <property type="protein sequence ID" value="MPD00126.1"/>
    <property type="molecule type" value="Genomic_DNA"/>
</dbReference>
<name>A0A5B7JZR7_PORTR</name>
<evidence type="ECO:0000313" key="3">
    <source>
        <dbReference type="Proteomes" id="UP000324222"/>
    </source>
</evidence>
<dbReference type="Proteomes" id="UP000324222">
    <property type="component" value="Unassembled WGS sequence"/>
</dbReference>